<feature type="region of interest" description="Disordered" evidence="1">
    <location>
        <begin position="115"/>
        <end position="147"/>
    </location>
</feature>
<evidence type="ECO:0000313" key="3">
    <source>
        <dbReference type="WBParaSite" id="ACAC_0000083801-mRNA-1"/>
    </source>
</evidence>
<reference evidence="3" key="2">
    <citation type="submission" date="2016-04" db="UniProtKB">
        <authorList>
            <consortium name="WormBaseParasite"/>
        </authorList>
    </citation>
    <scope>IDENTIFICATION</scope>
</reference>
<accession>A0A158P6C2</accession>
<sequence>MHQRRNTSTFPTLLEPVCHRRQLPPTPGSELRRSSSPRILPTPPPTSPLSPECRSPSVAQLQRRASGRILPKPPIGDWSTPIQTSSPPIVTPDPTSELSTDVLESPLIQRIGDFETLDHSTPDGNRSQSSSLSPSIEQQQPAGKALTASPKRIGPLCICDGGLCESVKHVFSIASKSSSEGDDPLAHGLDPSLYGPNAPITCASPSTSDPGAVPSSSSFRLQRSPKKEVWFIDFLIKIVHTLIPYWMTCNTTLAGQLKPELEVMAMCKVSIVGLKTGKEQTSVVKRGRDPIFNQVRSQIFTTDAFIQRDVFVFCTVEIVDIVLPATVVAAVSTKCAE</sequence>
<protein>
    <submittedName>
        <fullName evidence="3">C2 domain-containing protein</fullName>
    </submittedName>
</protein>
<keyword evidence="2" id="KW-1185">Reference proteome</keyword>
<organism evidence="2 3">
    <name type="scientific">Angiostrongylus cantonensis</name>
    <name type="common">Rat lungworm</name>
    <dbReference type="NCBI Taxonomy" id="6313"/>
    <lineage>
        <taxon>Eukaryota</taxon>
        <taxon>Metazoa</taxon>
        <taxon>Ecdysozoa</taxon>
        <taxon>Nematoda</taxon>
        <taxon>Chromadorea</taxon>
        <taxon>Rhabditida</taxon>
        <taxon>Rhabditina</taxon>
        <taxon>Rhabditomorpha</taxon>
        <taxon>Strongyloidea</taxon>
        <taxon>Metastrongylidae</taxon>
        <taxon>Angiostrongylus</taxon>
    </lineage>
</organism>
<feature type="compositionally biased region" description="Polar residues" evidence="1">
    <location>
        <begin position="1"/>
        <end position="11"/>
    </location>
</feature>
<evidence type="ECO:0000256" key="1">
    <source>
        <dbReference type="SAM" id="MobiDB-lite"/>
    </source>
</evidence>
<dbReference type="Proteomes" id="UP000035642">
    <property type="component" value="Unassembled WGS sequence"/>
</dbReference>
<feature type="compositionally biased region" description="Polar residues" evidence="1">
    <location>
        <begin position="80"/>
        <end position="99"/>
    </location>
</feature>
<dbReference type="STRING" id="6313.A0A158P6C2"/>
<reference evidence="2" key="1">
    <citation type="submission" date="2012-09" db="EMBL/GenBank/DDBJ databases">
        <authorList>
            <person name="Martin A.A."/>
        </authorList>
    </citation>
    <scope>NUCLEOTIDE SEQUENCE</scope>
</reference>
<evidence type="ECO:0000313" key="2">
    <source>
        <dbReference type="Proteomes" id="UP000035642"/>
    </source>
</evidence>
<proteinExistence type="predicted"/>
<dbReference type="WBParaSite" id="ACAC_0000083801-mRNA-1">
    <property type="protein sequence ID" value="ACAC_0000083801-mRNA-1"/>
    <property type="gene ID" value="ACAC_0000083801"/>
</dbReference>
<name>A0A158P6C2_ANGCA</name>
<dbReference type="AlphaFoldDB" id="A0A158P6C2"/>
<feature type="region of interest" description="Disordered" evidence="1">
    <location>
        <begin position="1"/>
        <end position="99"/>
    </location>
</feature>
<feature type="compositionally biased region" description="Low complexity" evidence="1">
    <location>
        <begin position="127"/>
        <end position="140"/>
    </location>
</feature>